<protein>
    <recommendedName>
        <fullName evidence="5">Antifreeze protein</fullName>
    </recommendedName>
</protein>
<evidence type="ECO:0008006" key="5">
    <source>
        <dbReference type="Google" id="ProtNLM"/>
    </source>
</evidence>
<evidence type="ECO:0000313" key="3">
    <source>
        <dbReference type="EMBL" id="SMF73255.1"/>
    </source>
</evidence>
<sequence length="615" mass="64178">MPSARGKALLLLAGGAALALAIPASGQDAPESLLPPGFGDPATLPPAAPAPTPAPAAPGNPPASGAPAPAPLAPPPPAASMPGTEGVDLTALNDDDIAAILAAMPRPIEIPDFARRPSDFVGPLGPQNWGLGQDAWSGTSGRYLSTLMRRLNAPLPSRWASILLRRALLTGAPAPARVNPVDWVAERAWLLLRMGEADGARMLVEAVDVDQFTPKMYAIAVQTALATADPAALCPLVPGGKALSDEPVWPLAEAMCAAISGEAGNASSLIDRARRARGATPFDISLAEKVVGAGADTRRAVTIEWDGVDQVNSWRFGMASATGIAVPDRLMNAAGPHVRAWQARAPMVPVDQRVAAADTAAALGVFSNQSLVGMYSLIADTTDPTELGNTVGGRLRTAYVAPNVTRRMEAMRGLWREGTTPTTRHARLVLTATAAARLKPDPEVGTDIDDLIASMLTAGYDERAARWSGVIAEMEGGDAARAMAMLAVSAPNVRTIDAARIQAFADADQSDAKTATKMLVAALAGLGRIDESEANRRASDLGIALGRDNLWTRMLDRAVERRQQGTVALLAAVGMQTGGWGGVPPEHMFRITSALRRVGLDYYARMIAAEALARL</sequence>
<keyword evidence="2" id="KW-0732">Signal</keyword>
<dbReference type="RefSeq" id="WP_085218748.1">
    <property type="nucleotide sequence ID" value="NZ_LT840185.1"/>
</dbReference>
<reference evidence="4" key="1">
    <citation type="submission" date="2017-04" db="EMBL/GenBank/DDBJ databases">
        <authorList>
            <person name="Varghese N."/>
            <person name="Submissions S."/>
        </authorList>
    </citation>
    <scope>NUCLEOTIDE SEQUENCE [LARGE SCALE GENOMIC DNA]</scope>
    <source>
        <strain evidence="4">Dd16</strain>
    </source>
</reference>
<feature type="chain" id="PRO_5013163357" description="Antifreeze protein" evidence="2">
    <location>
        <begin position="27"/>
        <end position="615"/>
    </location>
</feature>
<feature type="compositionally biased region" description="Pro residues" evidence="1">
    <location>
        <begin position="43"/>
        <end position="61"/>
    </location>
</feature>
<feature type="region of interest" description="Disordered" evidence="1">
    <location>
        <begin position="27"/>
        <end position="88"/>
    </location>
</feature>
<organism evidence="3 4">
    <name type="scientific">Allosphingosinicella indica</name>
    <dbReference type="NCBI Taxonomy" id="941907"/>
    <lineage>
        <taxon>Bacteria</taxon>
        <taxon>Pseudomonadati</taxon>
        <taxon>Pseudomonadota</taxon>
        <taxon>Alphaproteobacteria</taxon>
        <taxon>Sphingomonadales</taxon>
        <taxon>Sphingomonadaceae</taxon>
        <taxon>Allosphingosinicella</taxon>
    </lineage>
</organism>
<accession>A0A1X7GQK8</accession>
<name>A0A1X7GQK8_9SPHN</name>
<dbReference type="STRING" id="941907.SAMN06295910_2125"/>
<proteinExistence type="predicted"/>
<gene>
    <name evidence="3" type="ORF">SAMN06295910_2125</name>
</gene>
<feature type="signal peptide" evidence="2">
    <location>
        <begin position="1"/>
        <end position="26"/>
    </location>
</feature>
<feature type="compositionally biased region" description="Pro residues" evidence="1">
    <location>
        <begin position="68"/>
        <end position="79"/>
    </location>
</feature>
<evidence type="ECO:0000256" key="2">
    <source>
        <dbReference type="SAM" id="SignalP"/>
    </source>
</evidence>
<dbReference type="AlphaFoldDB" id="A0A1X7GQK8"/>
<dbReference type="OrthoDB" id="7388088at2"/>
<keyword evidence="4" id="KW-1185">Reference proteome</keyword>
<dbReference type="Proteomes" id="UP000192934">
    <property type="component" value="Chromosome I"/>
</dbReference>
<evidence type="ECO:0000256" key="1">
    <source>
        <dbReference type="SAM" id="MobiDB-lite"/>
    </source>
</evidence>
<evidence type="ECO:0000313" key="4">
    <source>
        <dbReference type="Proteomes" id="UP000192934"/>
    </source>
</evidence>
<dbReference type="EMBL" id="LT840185">
    <property type="protein sequence ID" value="SMF73255.1"/>
    <property type="molecule type" value="Genomic_DNA"/>
</dbReference>